<dbReference type="EMBL" id="JABEBT010000052">
    <property type="protein sequence ID" value="KAF7634713.1"/>
    <property type="molecule type" value="Genomic_DNA"/>
</dbReference>
<keyword evidence="1" id="KW-0812">Transmembrane</keyword>
<protein>
    <submittedName>
        <fullName evidence="2">Uncharacterized protein</fullName>
    </submittedName>
</protein>
<evidence type="ECO:0000313" key="2">
    <source>
        <dbReference type="EMBL" id="KAF7634713.1"/>
    </source>
</evidence>
<comment type="caution">
    <text evidence="2">The sequence shown here is derived from an EMBL/GenBank/DDBJ whole genome shotgun (WGS) entry which is preliminary data.</text>
</comment>
<feature type="transmembrane region" description="Helical" evidence="1">
    <location>
        <begin position="6"/>
        <end position="26"/>
    </location>
</feature>
<keyword evidence="1" id="KW-0472">Membrane</keyword>
<organism evidence="2 3">
    <name type="scientific">Meloidogyne graminicola</name>
    <dbReference type="NCBI Taxonomy" id="189291"/>
    <lineage>
        <taxon>Eukaryota</taxon>
        <taxon>Metazoa</taxon>
        <taxon>Ecdysozoa</taxon>
        <taxon>Nematoda</taxon>
        <taxon>Chromadorea</taxon>
        <taxon>Rhabditida</taxon>
        <taxon>Tylenchina</taxon>
        <taxon>Tylenchomorpha</taxon>
        <taxon>Tylenchoidea</taxon>
        <taxon>Meloidogynidae</taxon>
        <taxon>Meloidogyninae</taxon>
        <taxon>Meloidogyne</taxon>
    </lineage>
</organism>
<dbReference type="Proteomes" id="UP000605970">
    <property type="component" value="Unassembled WGS sequence"/>
</dbReference>
<name>A0A8S9ZND1_9BILA</name>
<proteinExistence type="predicted"/>
<dbReference type="AlphaFoldDB" id="A0A8S9ZND1"/>
<keyword evidence="1" id="KW-1133">Transmembrane helix</keyword>
<sequence length="81" mass="9281">MFSIPLRQLFCSAFVLFSLIATIVYVTNIDNVKLISLKSETSDDFALDERNKKLRNELNQIINNLIKGIPIENDPVVRKND</sequence>
<accession>A0A8S9ZND1</accession>
<reference evidence="2" key="1">
    <citation type="journal article" date="2020" name="Ecol. Evol.">
        <title>Genome structure and content of the rice root-knot nematode (Meloidogyne graminicola).</title>
        <authorList>
            <person name="Phan N.T."/>
            <person name="Danchin E.G.J."/>
            <person name="Klopp C."/>
            <person name="Perfus-Barbeoch L."/>
            <person name="Kozlowski D.K."/>
            <person name="Koutsovoulos G.D."/>
            <person name="Lopez-Roques C."/>
            <person name="Bouchez O."/>
            <person name="Zahm M."/>
            <person name="Besnard G."/>
            <person name="Bellafiore S."/>
        </authorList>
    </citation>
    <scope>NUCLEOTIDE SEQUENCE</scope>
    <source>
        <strain evidence="2">VN-18</strain>
    </source>
</reference>
<evidence type="ECO:0000313" key="3">
    <source>
        <dbReference type="Proteomes" id="UP000605970"/>
    </source>
</evidence>
<gene>
    <name evidence="2" type="ORF">Mgra_00005861</name>
</gene>
<evidence type="ECO:0000256" key="1">
    <source>
        <dbReference type="SAM" id="Phobius"/>
    </source>
</evidence>
<keyword evidence="3" id="KW-1185">Reference proteome</keyword>